<reference evidence="2 3" key="1">
    <citation type="journal article" date="2016" name="Mol. Biol. Evol.">
        <title>Comparative Genomics of Early-Diverging Mushroom-Forming Fungi Provides Insights into the Origins of Lignocellulose Decay Capabilities.</title>
        <authorList>
            <person name="Nagy L.G."/>
            <person name="Riley R."/>
            <person name="Tritt A."/>
            <person name="Adam C."/>
            <person name="Daum C."/>
            <person name="Floudas D."/>
            <person name="Sun H."/>
            <person name="Yadav J.S."/>
            <person name="Pangilinan J."/>
            <person name="Larsson K.H."/>
            <person name="Matsuura K."/>
            <person name="Barry K."/>
            <person name="Labutti K."/>
            <person name="Kuo R."/>
            <person name="Ohm R.A."/>
            <person name="Bhattacharya S.S."/>
            <person name="Shirouzu T."/>
            <person name="Yoshinaga Y."/>
            <person name="Martin F.M."/>
            <person name="Grigoriev I.V."/>
            <person name="Hibbett D.S."/>
        </authorList>
    </citation>
    <scope>NUCLEOTIDE SEQUENCE [LARGE SCALE GENOMIC DNA]</scope>
    <source>
        <strain evidence="2 3">CBS 109695</strain>
    </source>
</reference>
<evidence type="ECO:0000256" key="1">
    <source>
        <dbReference type="SAM" id="SignalP"/>
    </source>
</evidence>
<accession>A0A166MDN8</accession>
<evidence type="ECO:0000313" key="3">
    <source>
        <dbReference type="Proteomes" id="UP000076532"/>
    </source>
</evidence>
<organism evidence="2 3">
    <name type="scientific">Athelia psychrophila</name>
    <dbReference type="NCBI Taxonomy" id="1759441"/>
    <lineage>
        <taxon>Eukaryota</taxon>
        <taxon>Fungi</taxon>
        <taxon>Dikarya</taxon>
        <taxon>Basidiomycota</taxon>
        <taxon>Agaricomycotina</taxon>
        <taxon>Agaricomycetes</taxon>
        <taxon>Agaricomycetidae</taxon>
        <taxon>Atheliales</taxon>
        <taxon>Atheliaceae</taxon>
        <taxon>Athelia</taxon>
    </lineage>
</organism>
<keyword evidence="3" id="KW-1185">Reference proteome</keyword>
<dbReference type="STRING" id="436010.A0A166MDN8"/>
<protein>
    <recommendedName>
        <fullName evidence="4">DDE-1 domain-containing protein</fullName>
    </recommendedName>
</protein>
<evidence type="ECO:0008006" key="4">
    <source>
        <dbReference type="Google" id="ProtNLM"/>
    </source>
</evidence>
<keyword evidence="1" id="KW-0732">Signal</keyword>
<dbReference type="EMBL" id="KV417529">
    <property type="protein sequence ID" value="KZP23896.1"/>
    <property type="molecule type" value="Genomic_DNA"/>
</dbReference>
<feature type="signal peptide" evidence="1">
    <location>
        <begin position="1"/>
        <end position="19"/>
    </location>
</feature>
<sequence length="184" mass="20884">MPQPPTSCMSLLLFFISLSQLLINIDQTGVYLVPGNNFTYNDRDVRQVNHTLMDEKCAYTLVVASSCTGYILPFRQVWSGATVKSCPTGNSNGTAEALDRGFHFTFTKSPKKTSHFSIFKTMIEWMEHVYIPYINQIIRDDELPEDQKSIIFIDCYPVHMGRTFGTTAARTIPMSLLYLCTCKL</sequence>
<proteinExistence type="predicted"/>
<evidence type="ECO:0000313" key="2">
    <source>
        <dbReference type="EMBL" id="KZP23896.1"/>
    </source>
</evidence>
<dbReference type="AlphaFoldDB" id="A0A166MDN8"/>
<dbReference type="OrthoDB" id="3341102at2759"/>
<gene>
    <name evidence="2" type="ORF">FIBSPDRAFT_910026</name>
</gene>
<dbReference type="Proteomes" id="UP000076532">
    <property type="component" value="Unassembled WGS sequence"/>
</dbReference>
<feature type="chain" id="PRO_5007877322" description="DDE-1 domain-containing protein" evidence="1">
    <location>
        <begin position="20"/>
        <end position="184"/>
    </location>
</feature>
<name>A0A166MDN8_9AGAM</name>